<dbReference type="Pfam" id="PF10116">
    <property type="entry name" value="Host_attach"/>
    <property type="match status" value="1"/>
</dbReference>
<feature type="compositionally biased region" description="Basic and acidic residues" evidence="1">
    <location>
        <begin position="45"/>
        <end position="55"/>
    </location>
</feature>
<feature type="region of interest" description="Disordered" evidence="1">
    <location>
        <begin position="40"/>
        <end position="68"/>
    </location>
</feature>
<keyword evidence="3" id="KW-1185">Reference proteome</keyword>
<organism evidence="2 3">
    <name type="scientific">Variovorax soli</name>
    <dbReference type="NCBI Taxonomy" id="376815"/>
    <lineage>
        <taxon>Bacteria</taxon>
        <taxon>Pseudomonadati</taxon>
        <taxon>Pseudomonadota</taxon>
        <taxon>Betaproteobacteria</taxon>
        <taxon>Burkholderiales</taxon>
        <taxon>Comamonadaceae</taxon>
        <taxon>Variovorax</taxon>
    </lineage>
</organism>
<comment type="caution">
    <text evidence="2">The sequence shown here is derived from an EMBL/GenBank/DDBJ whole genome shotgun (WGS) entry which is preliminary data.</text>
</comment>
<sequence>MKDQWILVANASMARLFRRGSATEPLSPVATMTHRQSRLKGVELATDRPGREATDNSRGANSFEPRSDVRRKEHLRFAHEISVRLDKGLANGEFGSLLIFASNPFLGELRALLSEAVEKRVRLSLDNDLTALGLAEIEARLPGPWVEAT</sequence>
<dbReference type="EMBL" id="JAVDRF010000014">
    <property type="protein sequence ID" value="MDR6539122.1"/>
    <property type="molecule type" value="Genomic_DNA"/>
</dbReference>
<dbReference type="InterPro" id="IPR019291">
    <property type="entry name" value="Host_attachment_protein"/>
</dbReference>
<proteinExistence type="predicted"/>
<accession>A0ABU1NLA0</accession>
<gene>
    <name evidence="2" type="ORF">J2739_004918</name>
</gene>
<name>A0ABU1NLA0_9BURK</name>
<protein>
    <submittedName>
        <fullName evidence="2">Protein required for attachment to host cells</fullName>
    </submittedName>
</protein>
<evidence type="ECO:0000313" key="3">
    <source>
        <dbReference type="Proteomes" id="UP001184230"/>
    </source>
</evidence>
<dbReference type="RefSeq" id="WP_309906571.1">
    <property type="nucleotide sequence ID" value="NZ_JAVDRF010000014.1"/>
</dbReference>
<evidence type="ECO:0000313" key="2">
    <source>
        <dbReference type="EMBL" id="MDR6539122.1"/>
    </source>
</evidence>
<reference evidence="2 3" key="1">
    <citation type="submission" date="2023-07" db="EMBL/GenBank/DDBJ databases">
        <title>Sorghum-associated microbial communities from plants grown in Nebraska, USA.</title>
        <authorList>
            <person name="Schachtman D."/>
        </authorList>
    </citation>
    <scope>NUCLEOTIDE SEQUENCE [LARGE SCALE GENOMIC DNA]</scope>
    <source>
        <strain evidence="2 3">DS1781</strain>
    </source>
</reference>
<dbReference type="Proteomes" id="UP001184230">
    <property type="component" value="Unassembled WGS sequence"/>
</dbReference>
<evidence type="ECO:0000256" key="1">
    <source>
        <dbReference type="SAM" id="MobiDB-lite"/>
    </source>
</evidence>